<protein>
    <submittedName>
        <fullName evidence="1">Uncharacterized protein</fullName>
    </submittedName>
</protein>
<name>A0A2I0X1L4_9ASPA</name>
<proteinExistence type="predicted"/>
<dbReference type="AlphaFoldDB" id="A0A2I0X1L4"/>
<reference evidence="1 2" key="1">
    <citation type="journal article" date="2016" name="Sci. Rep.">
        <title>The Dendrobium catenatum Lindl. genome sequence provides insights into polysaccharide synthase, floral development and adaptive evolution.</title>
        <authorList>
            <person name="Zhang G.Q."/>
            <person name="Xu Q."/>
            <person name="Bian C."/>
            <person name="Tsai W.C."/>
            <person name="Yeh C.M."/>
            <person name="Liu K.W."/>
            <person name="Yoshida K."/>
            <person name="Zhang L.S."/>
            <person name="Chang S.B."/>
            <person name="Chen F."/>
            <person name="Shi Y."/>
            <person name="Su Y.Y."/>
            <person name="Zhang Y.Q."/>
            <person name="Chen L.J."/>
            <person name="Yin Y."/>
            <person name="Lin M."/>
            <person name="Huang H."/>
            <person name="Deng H."/>
            <person name="Wang Z.W."/>
            <person name="Zhu S.L."/>
            <person name="Zhao X."/>
            <person name="Deng C."/>
            <person name="Niu S.C."/>
            <person name="Huang J."/>
            <person name="Wang M."/>
            <person name="Liu G.H."/>
            <person name="Yang H.J."/>
            <person name="Xiao X.J."/>
            <person name="Hsiao Y.Y."/>
            <person name="Wu W.L."/>
            <person name="Chen Y.Y."/>
            <person name="Mitsuda N."/>
            <person name="Ohme-Takagi M."/>
            <person name="Luo Y.B."/>
            <person name="Van de Peer Y."/>
            <person name="Liu Z.J."/>
        </authorList>
    </citation>
    <scope>NUCLEOTIDE SEQUENCE [LARGE SCALE GENOMIC DNA]</scope>
    <source>
        <tissue evidence="1">The whole plant</tissue>
    </source>
</reference>
<sequence length="61" mass="6912">MSFHGQKGQQCLQQLLQTLQRQSGINDTPYGDLNEFASQISTIIENPMRSIRSMTIGKIEE</sequence>
<dbReference type="EMBL" id="KZ502211">
    <property type="protein sequence ID" value="PKU81791.1"/>
    <property type="molecule type" value="Genomic_DNA"/>
</dbReference>
<evidence type="ECO:0000313" key="1">
    <source>
        <dbReference type="EMBL" id="PKU81791.1"/>
    </source>
</evidence>
<organism evidence="1 2">
    <name type="scientific">Dendrobium catenatum</name>
    <dbReference type="NCBI Taxonomy" id="906689"/>
    <lineage>
        <taxon>Eukaryota</taxon>
        <taxon>Viridiplantae</taxon>
        <taxon>Streptophyta</taxon>
        <taxon>Embryophyta</taxon>
        <taxon>Tracheophyta</taxon>
        <taxon>Spermatophyta</taxon>
        <taxon>Magnoliopsida</taxon>
        <taxon>Liliopsida</taxon>
        <taxon>Asparagales</taxon>
        <taxon>Orchidaceae</taxon>
        <taxon>Epidendroideae</taxon>
        <taxon>Malaxideae</taxon>
        <taxon>Dendrobiinae</taxon>
        <taxon>Dendrobium</taxon>
    </lineage>
</organism>
<gene>
    <name evidence="1" type="ORF">MA16_Dca003807</name>
</gene>
<evidence type="ECO:0000313" key="2">
    <source>
        <dbReference type="Proteomes" id="UP000233837"/>
    </source>
</evidence>
<reference evidence="1 2" key="2">
    <citation type="journal article" date="2017" name="Nature">
        <title>The Apostasia genome and the evolution of orchids.</title>
        <authorList>
            <person name="Zhang G.Q."/>
            <person name="Liu K.W."/>
            <person name="Li Z."/>
            <person name="Lohaus R."/>
            <person name="Hsiao Y.Y."/>
            <person name="Niu S.C."/>
            <person name="Wang J.Y."/>
            <person name="Lin Y.C."/>
            <person name="Xu Q."/>
            <person name="Chen L.J."/>
            <person name="Yoshida K."/>
            <person name="Fujiwara S."/>
            <person name="Wang Z.W."/>
            <person name="Zhang Y.Q."/>
            <person name="Mitsuda N."/>
            <person name="Wang M."/>
            <person name="Liu G.H."/>
            <person name="Pecoraro L."/>
            <person name="Huang H.X."/>
            <person name="Xiao X.J."/>
            <person name="Lin M."/>
            <person name="Wu X.Y."/>
            <person name="Wu W.L."/>
            <person name="Chen Y.Y."/>
            <person name="Chang S.B."/>
            <person name="Sakamoto S."/>
            <person name="Ohme-Takagi M."/>
            <person name="Yagi M."/>
            <person name="Zeng S.J."/>
            <person name="Shen C.Y."/>
            <person name="Yeh C.M."/>
            <person name="Luo Y.B."/>
            <person name="Tsai W.C."/>
            <person name="Van de Peer Y."/>
            <person name="Liu Z.J."/>
        </authorList>
    </citation>
    <scope>NUCLEOTIDE SEQUENCE [LARGE SCALE GENOMIC DNA]</scope>
    <source>
        <tissue evidence="1">The whole plant</tissue>
    </source>
</reference>
<accession>A0A2I0X1L4</accession>
<keyword evidence="2" id="KW-1185">Reference proteome</keyword>
<dbReference type="Proteomes" id="UP000233837">
    <property type="component" value="Unassembled WGS sequence"/>
</dbReference>